<name>A0A413R5G7_9FIRM</name>
<sequence length="61" mass="7254">MMELSEKELSVIQDLLNEEELLVKKFQMLAEHSQDETIKQQMLDISQKHQGHFNSIYSYVK</sequence>
<dbReference type="AlphaFoldDB" id="A0A413R5G7"/>
<proteinExistence type="predicted"/>
<dbReference type="Proteomes" id="UP000284779">
    <property type="component" value="Unassembled WGS sequence"/>
</dbReference>
<evidence type="ECO:0008006" key="3">
    <source>
        <dbReference type="Google" id="ProtNLM"/>
    </source>
</evidence>
<dbReference type="EMBL" id="QSFD01000011">
    <property type="protein sequence ID" value="RHA17074.1"/>
    <property type="molecule type" value="Genomic_DNA"/>
</dbReference>
<protein>
    <recommendedName>
        <fullName evidence="3">Spore coat protein</fullName>
    </recommendedName>
</protein>
<organism evidence="1 2">
    <name type="scientific">Eubacterium ventriosum</name>
    <dbReference type="NCBI Taxonomy" id="39496"/>
    <lineage>
        <taxon>Bacteria</taxon>
        <taxon>Bacillati</taxon>
        <taxon>Bacillota</taxon>
        <taxon>Clostridia</taxon>
        <taxon>Eubacteriales</taxon>
        <taxon>Eubacteriaceae</taxon>
        <taxon>Eubacterium</taxon>
    </lineage>
</organism>
<evidence type="ECO:0000313" key="2">
    <source>
        <dbReference type="Proteomes" id="UP000284779"/>
    </source>
</evidence>
<comment type="caution">
    <text evidence="1">The sequence shown here is derived from an EMBL/GenBank/DDBJ whole genome shotgun (WGS) entry which is preliminary data.</text>
</comment>
<evidence type="ECO:0000313" key="1">
    <source>
        <dbReference type="EMBL" id="RHA17074.1"/>
    </source>
</evidence>
<keyword evidence="2" id="KW-1185">Reference proteome</keyword>
<accession>A0A413R5G7</accession>
<gene>
    <name evidence="1" type="ORF">DW944_10265</name>
</gene>
<reference evidence="1 2" key="1">
    <citation type="submission" date="2018-08" db="EMBL/GenBank/DDBJ databases">
        <title>A genome reference for cultivated species of the human gut microbiota.</title>
        <authorList>
            <person name="Zou Y."/>
            <person name="Xue W."/>
            <person name="Luo G."/>
        </authorList>
    </citation>
    <scope>NUCLEOTIDE SEQUENCE [LARGE SCALE GENOMIC DNA]</scope>
    <source>
        <strain evidence="1 2">AM44-11BH</strain>
    </source>
</reference>